<dbReference type="Proteomes" id="UP000259173">
    <property type="component" value="Unassembled WGS sequence"/>
</dbReference>
<evidence type="ECO:0000259" key="1">
    <source>
        <dbReference type="Pfam" id="PF00535"/>
    </source>
</evidence>
<sequence>MNGARFLPNLLDCIQRQSLENWEHIVVDAGSTDGSQEIVQKQAELDPRLKLVVVPGLALYPSIFHGFDQATGDIMTWIANDDLYTEWAFASVVDCIERTDANWVTGFPGAWDASGRLRYVRPYGRYPQSWIRKGWFHAGLLGHLQQESMFFSRSLLNKLSHDARSEIESMKLAGDFLLWRHFAEHSPLRVLPTVLGGFRFHGENLSVGGAEAYAEEVRTTGAPFPHPRVQKPLEGMFRKWSAIGALKIMKEADGCLFQSVTTGPVS</sequence>
<dbReference type="PANTHER" id="PTHR22916:SF3">
    <property type="entry name" value="UDP-GLCNAC:BETAGAL BETA-1,3-N-ACETYLGLUCOSAMINYLTRANSFERASE-LIKE PROTEIN 1"/>
    <property type="match status" value="1"/>
</dbReference>
<dbReference type="InterPro" id="IPR001173">
    <property type="entry name" value="Glyco_trans_2-like"/>
</dbReference>
<dbReference type="InterPro" id="IPR029044">
    <property type="entry name" value="Nucleotide-diphossugar_trans"/>
</dbReference>
<evidence type="ECO:0000313" key="2">
    <source>
        <dbReference type="EMBL" id="HAE94696.1"/>
    </source>
</evidence>
<organism evidence="2 3">
    <name type="scientific">Hyphomonas atlantica</name>
    <dbReference type="NCBI Taxonomy" id="1280948"/>
    <lineage>
        <taxon>Bacteria</taxon>
        <taxon>Pseudomonadati</taxon>
        <taxon>Pseudomonadota</taxon>
        <taxon>Alphaproteobacteria</taxon>
        <taxon>Hyphomonadales</taxon>
        <taxon>Hyphomonadaceae</taxon>
        <taxon>Hyphomonas</taxon>
    </lineage>
</organism>
<comment type="caution">
    <text evidence="2">The sequence shown here is derived from an EMBL/GenBank/DDBJ whole genome shotgun (WGS) entry which is preliminary data.</text>
</comment>
<dbReference type="GO" id="GO:0016758">
    <property type="term" value="F:hexosyltransferase activity"/>
    <property type="evidence" value="ECO:0007669"/>
    <property type="project" value="UniProtKB-ARBA"/>
</dbReference>
<dbReference type="EMBL" id="DMBR01000274">
    <property type="protein sequence ID" value="HAE94696.1"/>
    <property type="molecule type" value="Genomic_DNA"/>
</dbReference>
<evidence type="ECO:0000313" key="3">
    <source>
        <dbReference type="Proteomes" id="UP000259173"/>
    </source>
</evidence>
<dbReference type="Pfam" id="PF00535">
    <property type="entry name" value="Glycos_transf_2"/>
    <property type="match status" value="1"/>
</dbReference>
<reference evidence="2 3" key="1">
    <citation type="journal article" date="2018" name="Nat. Biotechnol.">
        <title>A standardized bacterial taxonomy based on genome phylogeny substantially revises the tree of life.</title>
        <authorList>
            <person name="Parks D.H."/>
            <person name="Chuvochina M."/>
            <person name="Waite D.W."/>
            <person name="Rinke C."/>
            <person name="Skarshewski A."/>
            <person name="Chaumeil P.A."/>
            <person name="Hugenholtz P."/>
        </authorList>
    </citation>
    <scope>NUCLEOTIDE SEQUENCE [LARGE SCALE GENOMIC DNA]</scope>
    <source>
        <strain evidence="2">UBA8557</strain>
    </source>
</reference>
<dbReference type="PANTHER" id="PTHR22916">
    <property type="entry name" value="GLYCOSYLTRANSFERASE"/>
    <property type="match status" value="1"/>
</dbReference>
<protein>
    <recommendedName>
        <fullName evidence="1">Glycosyltransferase 2-like domain-containing protein</fullName>
    </recommendedName>
</protein>
<gene>
    <name evidence="2" type="ORF">DCG65_09055</name>
</gene>
<dbReference type="SUPFAM" id="SSF53448">
    <property type="entry name" value="Nucleotide-diphospho-sugar transferases"/>
    <property type="match status" value="1"/>
</dbReference>
<feature type="domain" description="Glycosyltransferase 2-like" evidence="1">
    <location>
        <begin position="2"/>
        <end position="119"/>
    </location>
</feature>
<accession>A0A3B9L1D9</accession>
<proteinExistence type="predicted"/>
<dbReference type="AlphaFoldDB" id="A0A3B9L1D9"/>
<name>A0A3B9L1D9_9PROT</name>
<dbReference type="Gene3D" id="3.90.550.10">
    <property type="entry name" value="Spore Coat Polysaccharide Biosynthesis Protein SpsA, Chain A"/>
    <property type="match status" value="1"/>
</dbReference>